<comment type="caution">
    <text evidence="1">The sequence shown here is derived from an EMBL/GenBank/DDBJ whole genome shotgun (WGS) entry which is preliminary data.</text>
</comment>
<dbReference type="Proteomes" id="UP000245133">
    <property type="component" value="Unassembled WGS sequence"/>
</dbReference>
<dbReference type="AlphaFoldDB" id="A0A2P2DXW5"/>
<dbReference type="Gene3D" id="2.30.30.140">
    <property type="match status" value="1"/>
</dbReference>
<gene>
    <name evidence="1" type="ORF">LPTSP4_09870</name>
</gene>
<name>A0A2P2DXW5_9LEPT</name>
<organism evidence="1 2">
    <name type="scientific">Leptospira ryugenii</name>
    <dbReference type="NCBI Taxonomy" id="1917863"/>
    <lineage>
        <taxon>Bacteria</taxon>
        <taxon>Pseudomonadati</taxon>
        <taxon>Spirochaetota</taxon>
        <taxon>Spirochaetia</taxon>
        <taxon>Leptospirales</taxon>
        <taxon>Leptospiraceae</taxon>
        <taxon>Leptospira</taxon>
    </lineage>
</organism>
<dbReference type="EMBL" id="BFBB01000003">
    <property type="protein sequence ID" value="GBF49474.1"/>
    <property type="molecule type" value="Genomic_DNA"/>
</dbReference>
<proteinExistence type="predicted"/>
<evidence type="ECO:0000313" key="2">
    <source>
        <dbReference type="Proteomes" id="UP000245133"/>
    </source>
</evidence>
<evidence type="ECO:0008006" key="3">
    <source>
        <dbReference type="Google" id="ProtNLM"/>
    </source>
</evidence>
<keyword evidence="2" id="KW-1185">Reference proteome</keyword>
<evidence type="ECO:0000313" key="1">
    <source>
        <dbReference type="EMBL" id="GBF49474.1"/>
    </source>
</evidence>
<sequence length="223" mass="25341">MRQIIFFLVFLFSFGLLLSQTNFQKGDPVYAQWQGGAHYKATIIRKEGENYEVQWQDGSSPTILSPNEIKPRKNHGLDRSQIGDWDITDEGPKDPNAITLWEVLPISSLKAGKAIYAKYLNGLYYKAFELETKGKLILVRWEDNSGEMWVDSVKPRKGHGLTADLIGDRELTAAEKAANQRAKEANAAKYEVSCSKFRTRMDCMRSLDPCAWNDRSGCSYRGY</sequence>
<dbReference type="RefSeq" id="WP_108974396.1">
    <property type="nucleotide sequence ID" value="NZ_BFBB01000003.1"/>
</dbReference>
<accession>A0A2P2DXW5</accession>
<reference evidence="1 2" key="1">
    <citation type="submission" date="2018-02" db="EMBL/GenBank/DDBJ databases">
        <title>Novel Leptospira species isolated from soil and water in Japan.</title>
        <authorList>
            <person name="Nakao R."/>
            <person name="Masuzawa T."/>
        </authorList>
    </citation>
    <scope>NUCLEOTIDE SEQUENCE [LARGE SCALE GENOMIC DNA]</scope>
    <source>
        <strain evidence="1 2">YH101</strain>
    </source>
</reference>
<dbReference type="SUPFAM" id="SSF63748">
    <property type="entry name" value="Tudor/PWWP/MBT"/>
    <property type="match status" value="1"/>
</dbReference>
<dbReference type="OrthoDB" id="7596738at2"/>
<protein>
    <recommendedName>
        <fullName evidence="3">Tudor domain-containing protein</fullName>
    </recommendedName>
</protein>